<dbReference type="OrthoDB" id="1057137at2759"/>
<dbReference type="Pfam" id="PF21166">
    <property type="entry name" value="LSM12_LSM"/>
    <property type="match status" value="1"/>
</dbReference>
<dbReference type="InterPro" id="IPR039683">
    <property type="entry name" value="Lsm12-like"/>
</dbReference>
<dbReference type="Pfam" id="PF09793">
    <property type="entry name" value="AD"/>
    <property type="match status" value="1"/>
</dbReference>
<evidence type="ECO:0000313" key="3">
    <source>
        <dbReference type="Proteomes" id="UP000000599"/>
    </source>
</evidence>
<evidence type="ECO:0000313" key="2">
    <source>
        <dbReference type="EMBL" id="CAG85223.1"/>
    </source>
</evidence>
<sequence length="192" mass="21744">MNNLDQIINLKVKVTTLLDQSITGTIYAYSPSNELLALKTGSGKNNVKPETFRFINTAYIKTIQVLPPFPKKNQNPHHKNNTNVARVPINEIEANLNDSIKNYKNSLLINNPKASPIAIKIFEKFFKLYGIDNVKWQGSDIILFDEIRLAKPYTLGKSGNIVKLDENSKAMNMVEDVLKEIWLEVDNEKRGG</sequence>
<dbReference type="Proteomes" id="UP000000599">
    <property type="component" value="Chromosome B"/>
</dbReference>
<dbReference type="RefSeq" id="XP_457228.1">
    <property type="nucleotide sequence ID" value="XM_457228.1"/>
</dbReference>
<dbReference type="GeneID" id="2913276"/>
<dbReference type="InParanoid" id="Q6BX41"/>
<dbReference type="PANTHER" id="PTHR13542">
    <property type="entry name" value="LSM12 HOMOLOG"/>
    <property type="match status" value="1"/>
</dbReference>
<dbReference type="InterPro" id="IPR016521">
    <property type="entry name" value="RNA-processing_Lsm12"/>
</dbReference>
<proteinExistence type="predicted"/>
<dbReference type="KEGG" id="dha:DEHA2B06138g"/>
<gene>
    <name evidence="2" type="ordered locus">DEHA2B06138g</name>
</gene>
<dbReference type="EMBL" id="CR382134">
    <property type="protein sequence ID" value="CAG85223.1"/>
    <property type="molecule type" value="Genomic_DNA"/>
</dbReference>
<keyword evidence="3" id="KW-1185">Reference proteome</keyword>
<evidence type="ECO:0000259" key="1">
    <source>
        <dbReference type="PROSITE" id="PS52001"/>
    </source>
</evidence>
<dbReference type="PIRSF" id="PIRSF007783">
    <property type="entry name" value="UCP007783_YHR121w"/>
    <property type="match status" value="1"/>
</dbReference>
<protein>
    <submittedName>
        <fullName evidence="2">DEHA2B06138p</fullName>
    </submittedName>
</protein>
<accession>Q6BX41</accession>
<name>Q6BX41_DEBHA</name>
<dbReference type="VEuPathDB" id="FungiDB:DEHA2B06138g"/>
<feature type="domain" description="AD" evidence="1">
    <location>
        <begin position="85"/>
        <end position="186"/>
    </location>
</feature>
<dbReference type="AlphaFoldDB" id="Q6BX41"/>
<organism evidence="2 3">
    <name type="scientific">Debaryomyces hansenii (strain ATCC 36239 / CBS 767 / BCRC 21394 / JCM 1990 / NBRC 0083 / IGC 2968)</name>
    <name type="common">Yeast</name>
    <name type="synonym">Torulaspora hansenii</name>
    <dbReference type="NCBI Taxonomy" id="284592"/>
    <lineage>
        <taxon>Eukaryota</taxon>
        <taxon>Fungi</taxon>
        <taxon>Dikarya</taxon>
        <taxon>Ascomycota</taxon>
        <taxon>Saccharomycotina</taxon>
        <taxon>Pichiomycetes</taxon>
        <taxon>Debaryomycetaceae</taxon>
        <taxon>Debaryomyces</taxon>
    </lineage>
</organism>
<dbReference type="InterPro" id="IPR048478">
    <property type="entry name" value="LSM12_LSM"/>
</dbReference>
<dbReference type="eggNOG" id="KOG4401">
    <property type="taxonomic scope" value="Eukaryota"/>
</dbReference>
<reference evidence="2 3" key="1">
    <citation type="journal article" date="2004" name="Nature">
        <title>Genome evolution in yeasts.</title>
        <authorList>
            <consortium name="Genolevures"/>
            <person name="Dujon B."/>
            <person name="Sherman D."/>
            <person name="Fischer G."/>
            <person name="Durrens P."/>
            <person name="Casaregola S."/>
            <person name="Lafontaine I."/>
            <person name="de Montigny J."/>
            <person name="Marck C."/>
            <person name="Neuveglise C."/>
            <person name="Talla E."/>
            <person name="Goffard N."/>
            <person name="Frangeul L."/>
            <person name="Aigle M."/>
            <person name="Anthouard V."/>
            <person name="Babour A."/>
            <person name="Barbe V."/>
            <person name="Barnay S."/>
            <person name="Blanchin S."/>
            <person name="Beckerich J.M."/>
            <person name="Beyne E."/>
            <person name="Bleykasten C."/>
            <person name="Boisrame A."/>
            <person name="Boyer J."/>
            <person name="Cattolico L."/>
            <person name="Confanioleri F."/>
            <person name="de Daruvar A."/>
            <person name="Despons L."/>
            <person name="Fabre E."/>
            <person name="Fairhead C."/>
            <person name="Ferry-Dumazet H."/>
            <person name="Groppi A."/>
            <person name="Hantraye F."/>
            <person name="Hennequin C."/>
            <person name="Jauniaux N."/>
            <person name="Joyet P."/>
            <person name="Kachouri R."/>
            <person name="Kerrest A."/>
            <person name="Koszul R."/>
            <person name="Lemaire M."/>
            <person name="Lesur I."/>
            <person name="Ma L."/>
            <person name="Muller H."/>
            <person name="Nicaud J.M."/>
            <person name="Nikolski M."/>
            <person name="Oztas S."/>
            <person name="Ozier-Kalogeropoulos O."/>
            <person name="Pellenz S."/>
            <person name="Potier S."/>
            <person name="Richard G.F."/>
            <person name="Straub M.L."/>
            <person name="Suleau A."/>
            <person name="Swennene D."/>
            <person name="Tekaia F."/>
            <person name="Wesolowski-Louvel M."/>
            <person name="Westhof E."/>
            <person name="Wirth B."/>
            <person name="Zeniou-Meyer M."/>
            <person name="Zivanovic I."/>
            <person name="Bolotin-Fukuhara M."/>
            <person name="Thierry A."/>
            <person name="Bouchier C."/>
            <person name="Caudron B."/>
            <person name="Scarpelli C."/>
            <person name="Gaillardin C."/>
            <person name="Weissenbach J."/>
            <person name="Wincker P."/>
            <person name="Souciet J.L."/>
        </authorList>
    </citation>
    <scope>NUCLEOTIDE SEQUENCE [LARGE SCALE GENOMIC DNA]</scope>
    <source>
        <strain evidence="3">ATCC 36239 / CBS 767 / BCRC 21394 / JCM 1990 / NBRC 0083 / IGC 2968</strain>
    </source>
</reference>
<dbReference type="OMA" id="QFWLEID"/>
<dbReference type="HOGENOM" id="CLU_091746_0_0_1"/>
<dbReference type="SMART" id="SM00995">
    <property type="entry name" value="AD"/>
    <property type="match status" value="1"/>
</dbReference>
<dbReference type="InterPro" id="IPR019181">
    <property type="entry name" value="LSM12_ABD"/>
</dbReference>
<dbReference type="STRING" id="284592.Q6BX41"/>
<dbReference type="PROSITE" id="PS52001">
    <property type="entry name" value="AD"/>
    <property type="match status" value="1"/>
</dbReference>
<dbReference type="InterPro" id="IPR047574">
    <property type="entry name" value="AD"/>
</dbReference>
<dbReference type="FunCoup" id="Q6BX41">
    <property type="interactions" value="705"/>
</dbReference>